<dbReference type="EMBL" id="JAKFHA010000005">
    <property type="protein sequence ID" value="MCF2527977.1"/>
    <property type="molecule type" value="Genomic_DNA"/>
</dbReference>
<keyword evidence="4" id="KW-1185">Reference proteome</keyword>
<gene>
    <name evidence="3" type="ORF">LZ495_12205</name>
</gene>
<accession>A0AA41PYL1</accession>
<evidence type="ECO:0000313" key="3">
    <source>
        <dbReference type="EMBL" id="MCF2527977.1"/>
    </source>
</evidence>
<sequence length="251" mass="26174">MRRRATSTARPAAVLLAAIALAGTACSGDDGTSAAGRAADATTSGAASAAPGPGNAPGPGSTAPSPSAPASPRELVFGTAVPTGPRIKVSVTDERTWPQACDLLTDAELKAIVPWGGPVERSPLGPVQPKQAPQNLRYVYCNYAFHNIEGSTDVTSSVEIKQDLFTDQVGTYYTRNKTSAAKRDGFEDYGTRLGMPCYRTGAEIVCQGRYSLVSASGRSPLVPGDTTQAKLAYWCDKVIVQVVRQLAAKLG</sequence>
<comment type="caution">
    <text evidence="3">The sequence shown here is derived from an EMBL/GenBank/DDBJ whole genome shotgun (WGS) entry which is preliminary data.</text>
</comment>
<evidence type="ECO:0000313" key="4">
    <source>
        <dbReference type="Proteomes" id="UP001165378"/>
    </source>
</evidence>
<proteinExistence type="predicted"/>
<protein>
    <recommendedName>
        <fullName evidence="5">DUF3558 domain-containing protein</fullName>
    </recommendedName>
</protein>
<dbReference type="AlphaFoldDB" id="A0AA41PYL1"/>
<feature type="compositionally biased region" description="Low complexity" evidence="1">
    <location>
        <begin position="27"/>
        <end position="72"/>
    </location>
</feature>
<keyword evidence="2" id="KW-0732">Signal</keyword>
<evidence type="ECO:0000256" key="1">
    <source>
        <dbReference type="SAM" id="MobiDB-lite"/>
    </source>
</evidence>
<evidence type="ECO:0008006" key="5">
    <source>
        <dbReference type="Google" id="ProtNLM"/>
    </source>
</evidence>
<feature type="signal peptide" evidence="2">
    <location>
        <begin position="1"/>
        <end position="27"/>
    </location>
</feature>
<evidence type="ECO:0000256" key="2">
    <source>
        <dbReference type="SAM" id="SignalP"/>
    </source>
</evidence>
<name>A0AA41PYL1_9ACTN</name>
<organism evidence="3 4">
    <name type="scientific">Yinghuangia soli</name>
    <dbReference type="NCBI Taxonomy" id="2908204"/>
    <lineage>
        <taxon>Bacteria</taxon>
        <taxon>Bacillati</taxon>
        <taxon>Actinomycetota</taxon>
        <taxon>Actinomycetes</taxon>
        <taxon>Kitasatosporales</taxon>
        <taxon>Streptomycetaceae</taxon>
        <taxon>Yinghuangia</taxon>
    </lineage>
</organism>
<dbReference type="Proteomes" id="UP001165378">
    <property type="component" value="Unassembled WGS sequence"/>
</dbReference>
<feature type="chain" id="PRO_5041420043" description="DUF3558 domain-containing protein" evidence="2">
    <location>
        <begin position="28"/>
        <end position="251"/>
    </location>
</feature>
<reference evidence="3" key="1">
    <citation type="submission" date="2022-01" db="EMBL/GenBank/DDBJ databases">
        <title>Genome-Based Taxonomic Classification of the Phylum Actinobacteria.</title>
        <authorList>
            <person name="Gao Y."/>
        </authorList>
    </citation>
    <scope>NUCLEOTIDE SEQUENCE</scope>
    <source>
        <strain evidence="3">KLBMP 8922</strain>
    </source>
</reference>
<feature type="region of interest" description="Disordered" evidence="1">
    <location>
        <begin position="27"/>
        <end position="73"/>
    </location>
</feature>
<dbReference type="PROSITE" id="PS51257">
    <property type="entry name" value="PROKAR_LIPOPROTEIN"/>
    <property type="match status" value="1"/>
</dbReference>